<comment type="caution">
    <text evidence="1">The sequence shown here is derived from an EMBL/GenBank/DDBJ whole genome shotgun (WGS) entry which is preliminary data.</text>
</comment>
<dbReference type="Pfam" id="PF05345">
    <property type="entry name" value="He_PIG"/>
    <property type="match status" value="3"/>
</dbReference>
<dbReference type="GO" id="GO:0005509">
    <property type="term" value="F:calcium ion binding"/>
    <property type="evidence" value="ECO:0007669"/>
    <property type="project" value="InterPro"/>
</dbReference>
<dbReference type="InterPro" id="IPR015919">
    <property type="entry name" value="Cadherin-like_sf"/>
</dbReference>
<dbReference type="PANTHER" id="PTHR37494">
    <property type="entry name" value="HEMAGGLUTININ"/>
    <property type="match status" value="1"/>
</dbReference>
<dbReference type="PANTHER" id="PTHR37494:SF1">
    <property type="entry name" value="STAPHYLOCOCCUS AUREUS SURFACE PROTEIN A"/>
    <property type="match status" value="1"/>
</dbReference>
<dbReference type="SUPFAM" id="SSF49313">
    <property type="entry name" value="Cadherin-like"/>
    <property type="match status" value="3"/>
</dbReference>
<evidence type="ECO:0000313" key="1">
    <source>
        <dbReference type="EMBL" id="PPD57455.1"/>
    </source>
</evidence>
<sequence>MKPRFLAKLAALIAISAVVLTGCAQLGIPNPGGSDQTTGATTGRLEVRVTDAPPEKKVTAVNVTVASVEINKSGGENGENGWQSLALTGATTFDLLKVQGLEQLLAVKDLAPGTYNQIRMEVTKVAVSHEGEQQPVEAKLPSGKLKFIKGFEIAAGKTTVLLFDFDAAKSIHTAGNSGQVIFQPVIKINATFAPGALGITTASLPNGMVGVPYTATLAAMGGQTPYTWSITGTLPAGLTLDPATGVISGTPTTAGDVTFTAKVEDSFAVKKTAEKSFTVSIAAADAVQIVNTSLPDGTAGSAYTATLTALGGTAPLTWAVTVGTLPAGLSLAPATGVISGTPTGVGDTTITVTVTDSTTPAPAKTDSQVLTIHVAAAPALQITTTTLANATLNTPYTATVAATGGVAPLTFAVTAGTLPVGLVLNTNTGVISGTPTAAGDSSFTVTVTDGATPTHLTAAQALTIHVA</sequence>
<proteinExistence type="predicted"/>
<organism evidence="1 2">
    <name type="scientific">Dehalogenimonas etheniformans</name>
    <dbReference type="NCBI Taxonomy" id="1536648"/>
    <lineage>
        <taxon>Bacteria</taxon>
        <taxon>Bacillati</taxon>
        <taxon>Chloroflexota</taxon>
        <taxon>Dehalococcoidia</taxon>
        <taxon>Dehalococcoidales</taxon>
        <taxon>Dehalococcoidaceae</taxon>
        <taxon>Dehalogenimonas</taxon>
    </lineage>
</organism>
<keyword evidence="2" id="KW-1185">Reference proteome</keyword>
<dbReference type="Pfam" id="PF14321">
    <property type="entry name" value="DUF4382"/>
    <property type="match status" value="1"/>
</dbReference>
<evidence type="ECO:0000313" key="2">
    <source>
        <dbReference type="Proteomes" id="UP000235653"/>
    </source>
</evidence>
<protein>
    <submittedName>
        <fullName evidence="1">DUF4382 domain-containing protein</fullName>
    </submittedName>
</protein>
<reference evidence="1 2" key="1">
    <citation type="journal article" date="2017" name="ISME J.">
        <title>Grape pomace compost harbors organohalide-respiring Dehalogenimonas species with novel reductive dehalogenase genes.</title>
        <authorList>
            <person name="Yang Y."/>
            <person name="Higgins S.A."/>
            <person name="Yan J."/>
            <person name="Simsir B."/>
            <person name="Chourey K."/>
            <person name="Iyer R."/>
            <person name="Hettich R.L."/>
            <person name="Baldwin B."/>
            <person name="Ogles D.M."/>
            <person name="Loffler F.E."/>
        </authorList>
    </citation>
    <scope>NUCLEOTIDE SEQUENCE [LARGE SCALE GENOMIC DNA]</scope>
    <source>
        <strain evidence="1 2">GP</strain>
    </source>
</reference>
<dbReference type="RefSeq" id="WP_102331647.1">
    <property type="nucleotide sequence ID" value="NZ_CP058566.2"/>
</dbReference>
<dbReference type="GO" id="GO:0016020">
    <property type="term" value="C:membrane"/>
    <property type="evidence" value="ECO:0007669"/>
    <property type="project" value="InterPro"/>
</dbReference>
<dbReference type="Proteomes" id="UP000235653">
    <property type="component" value="Unassembled WGS sequence"/>
</dbReference>
<dbReference type="AlphaFoldDB" id="A0A2P5P588"/>
<dbReference type="Gene3D" id="2.60.40.10">
    <property type="entry name" value="Immunoglobulins"/>
    <property type="match status" value="3"/>
</dbReference>
<dbReference type="OrthoDB" id="105139at2"/>
<dbReference type="InterPro" id="IPR025491">
    <property type="entry name" value="DUF4382"/>
</dbReference>
<name>A0A2P5P588_9CHLR</name>
<dbReference type="InterPro" id="IPR013783">
    <property type="entry name" value="Ig-like_fold"/>
</dbReference>
<dbReference type="PROSITE" id="PS51257">
    <property type="entry name" value="PROKAR_LIPOPROTEIN"/>
    <property type="match status" value="1"/>
</dbReference>
<dbReference type="EMBL" id="JQAN02000012">
    <property type="protein sequence ID" value="PPD57455.1"/>
    <property type="molecule type" value="Genomic_DNA"/>
</dbReference>
<gene>
    <name evidence="1" type="ORF">JP09_009000</name>
</gene>
<accession>A0A2P5P588</accession>